<name>A0A0D1W3A3_ANEMI</name>
<keyword evidence="3" id="KW-1185">Reference proteome</keyword>
<gene>
    <name evidence="1" type="ORF">AF333_06315</name>
    <name evidence="2" type="ORF">SAMN04487909_10830</name>
</gene>
<dbReference type="PATRIC" id="fig|47500.8.peg.2462"/>
<evidence type="ECO:0000313" key="1">
    <source>
        <dbReference type="EMBL" id="KON95155.1"/>
    </source>
</evidence>
<dbReference type="AlphaFoldDB" id="A0A0D1W3A3"/>
<evidence type="ECO:0000313" key="3">
    <source>
        <dbReference type="Proteomes" id="UP000037269"/>
    </source>
</evidence>
<protein>
    <recommendedName>
        <fullName evidence="5">DUF1292 domain-containing protein</fullName>
    </recommendedName>
</protein>
<dbReference type="InterPro" id="IPR009711">
    <property type="entry name" value="UPF0473"/>
</dbReference>
<reference evidence="1 3" key="1">
    <citation type="submission" date="2015-07" db="EMBL/GenBank/DDBJ databases">
        <title>Fjat-14205 dsm 2895.</title>
        <authorList>
            <person name="Liu B."/>
            <person name="Wang J."/>
            <person name="Zhu Y."/>
            <person name="Liu G."/>
            <person name="Chen Q."/>
            <person name="Chen Z."/>
            <person name="Lan J."/>
            <person name="Che J."/>
            <person name="Ge C."/>
            <person name="Shi H."/>
            <person name="Pan Z."/>
            <person name="Liu X."/>
        </authorList>
    </citation>
    <scope>NUCLEOTIDE SEQUENCE [LARGE SCALE GENOMIC DNA]</scope>
    <source>
        <strain evidence="1 3">DSM 2895</strain>
    </source>
</reference>
<evidence type="ECO:0000313" key="4">
    <source>
        <dbReference type="Proteomes" id="UP000182836"/>
    </source>
</evidence>
<dbReference type="STRING" id="47500.AF333_06315"/>
<dbReference type="RefSeq" id="WP_043067388.1">
    <property type="nucleotide sequence ID" value="NZ_BJOA01000059.1"/>
</dbReference>
<evidence type="ECO:0008006" key="5">
    <source>
        <dbReference type="Google" id="ProtNLM"/>
    </source>
</evidence>
<dbReference type="EMBL" id="FNED01000008">
    <property type="protein sequence ID" value="SDI81311.1"/>
    <property type="molecule type" value="Genomic_DNA"/>
</dbReference>
<accession>A0A0D1W3A3</accession>
<dbReference type="Pfam" id="PF06949">
    <property type="entry name" value="DUF1292"/>
    <property type="match status" value="1"/>
</dbReference>
<dbReference type="GeneID" id="42304815"/>
<evidence type="ECO:0000313" key="2">
    <source>
        <dbReference type="EMBL" id="SDI81311.1"/>
    </source>
</evidence>
<dbReference type="EMBL" id="LGUG01000004">
    <property type="protein sequence ID" value="KON95155.1"/>
    <property type="molecule type" value="Genomic_DNA"/>
</dbReference>
<organism evidence="1 3">
    <name type="scientific">Aneurinibacillus migulanus</name>
    <name type="common">Bacillus migulanus</name>
    <dbReference type="NCBI Taxonomy" id="47500"/>
    <lineage>
        <taxon>Bacteria</taxon>
        <taxon>Bacillati</taxon>
        <taxon>Bacillota</taxon>
        <taxon>Bacilli</taxon>
        <taxon>Bacillales</taxon>
        <taxon>Paenibacillaceae</taxon>
        <taxon>Aneurinibacillus group</taxon>
        <taxon>Aneurinibacillus</taxon>
    </lineage>
</organism>
<dbReference type="Proteomes" id="UP000182836">
    <property type="component" value="Unassembled WGS sequence"/>
</dbReference>
<sequence>MEFWTGSASEVRHLRDSWGNQVEWYDARLARAERYEVMTEIDVAGQTYAVLTSADTADPHPYLFRYSLTEGAPLLVPIEAEEEWDQAADAFVTWLDTHHT</sequence>
<reference evidence="2 4" key="2">
    <citation type="submission" date="2016-10" db="EMBL/GenBank/DDBJ databases">
        <authorList>
            <person name="de Groot N.N."/>
        </authorList>
    </citation>
    <scope>NUCLEOTIDE SEQUENCE [LARGE SCALE GENOMIC DNA]</scope>
    <source>
        <strain evidence="2 4">DSM 2895</strain>
    </source>
</reference>
<dbReference type="Proteomes" id="UP000037269">
    <property type="component" value="Unassembled WGS sequence"/>
</dbReference>
<proteinExistence type="predicted"/>
<dbReference type="OrthoDB" id="2680281at2"/>